<protein>
    <recommendedName>
        <fullName evidence="2">Guanylate cyclase domain-containing protein</fullName>
    </recommendedName>
</protein>
<evidence type="ECO:0000313" key="1">
    <source>
        <dbReference type="EMBL" id="EMB35411.1"/>
    </source>
</evidence>
<dbReference type="RefSeq" id="WP_002683253.1">
    <property type="nucleotide sequence ID" value="NZ_CM001795.1"/>
</dbReference>
<dbReference type="Proteomes" id="UP000011705">
    <property type="component" value="Chromosome"/>
</dbReference>
<reference evidence="1" key="1">
    <citation type="submission" date="2012-01" db="EMBL/GenBank/DDBJ databases">
        <title>The Genome Sequence of Treponema denticola H-22.</title>
        <authorList>
            <consortium name="The Broad Institute Genome Sequencing Platform"/>
            <person name="Earl A."/>
            <person name="Ward D."/>
            <person name="Feldgarden M."/>
            <person name="Gevers D."/>
            <person name="Blanton J.M."/>
            <person name="Fenno C.J."/>
            <person name="Baranova O.V."/>
            <person name="Mathney J."/>
            <person name="Dewhirst F.E."/>
            <person name="Izard J."/>
            <person name="Young S.K."/>
            <person name="Zeng Q."/>
            <person name="Gargeya S."/>
            <person name="Fitzgerald M."/>
            <person name="Haas B."/>
            <person name="Abouelleil A."/>
            <person name="Alvarado L."/>
            <person name="Arachchi H.M."/>
            <person name="Berlin A."/>
            <person name="Chapman S.B."/>
            <person name="Gearin G."/>
            <person name="Goldberg J."/>
            <person name="Griggs A."/>
            <person name="Gujja S."/>
            <person name="Hansen M."/>
            <person name="Heiman D."/>
            <person name="Howarth C."/>
            <person name="Larimer J."/>
            <person name="Lui A."/>
            <person name="MacDonald P.J.P."/>
            <person name="McCowen C."/>
            <person name="Montmayeur A."/>
            <person name="Murphy C."/>
            <person name="Neiman D."/>
            <person name="Pearson M."/>
            <person name="Priest M."/>
            <person name="Roberts A."/>
            <person name="Saif S."/>
            <person name="Shea T."/>
            <person name="Sisk P."/>
            <person name="Stolte C."/>
            <person name="Sykes S."/>
            <person name="Wortman J."/>
            <person name="Nusbaum C."/>
            <person name="Birren B."/>
        </authorList>
    </citation>
    <scope>NUCLEOTIDE SEQUENCE [LARGE SCALE GENOMIC DNA]</scope>
    <source>
        <strain evidence="1">H-22</strain>
    </source>
</reference>
<evidence type="ECO:0008006" key="2">
    <source>
        <dbReference type="Google" id="ProtNLM"/>
    </source>
</evidence>
<accession>A0A0E2E6W0</accession>
<dbReference type="EMBL" id="AGDV01000004">
    <property type="protein sequence ID" value="EMB35411.1"/>
    <property type="molecule type" value="Genomic_DNA"/>
</dbReference>
<gene>
    <name evidence="1" type="ORF">HMPREF9726_00552</name>
</gene>
<proteinExistence type="predicted"/>
<comment type="caution">
    <text evidence="1">The sequence shown here is derived from an EMBL/GenBank/DDBJ whole genome shotgun (WGS) entry which is preliminary data.</text>
</comment>
<dbReference type="HOGENOM" id="CLU_1057443_0_0_12"/>
<dbReference type="PATRIC" id="fig|999432.5.peg.572"/>
<organism evidence="1">
    <name type="scientific">Treponema denticola H-22</name>
    <dbReference type="NCBI Taxonomy" id="999432"/>
    <lineage>
        <taxon>Bacteria</taxon>
        <taxon>Pseudomonadati</taxon>
        <taxon>Spirochaetota</taxon>
        <taxon>Spirochaetia</taxon>
        <taxon>Spirochaetales</taxon>
        <taxon>Treponemataceae</taxon>
        <taxon>Treponema</taxon>
    </lineage>
</organism>
<sequence length="263" mass="30639">MKKICCFIDILGFKEAVNNNSAFDLLENYQGTFEIAEIINSIFNGNKYTSFCDFIPMSDSLFITGKDTNLFLKDLSTFLAETFLYNSGTSKKITLFKGAIAYDELETVQQKCKVNFQMNKQNNIVGKALNNAVLLDAINKNNKGPRIFIDDTFYDQLKKDTIEKYILVENNTKELLWPYYAFDSNNDFEMELKKYEIDWLVKSLELYNCYKNKTFSKCYEEFVNLVIKTAVQTAKRIDFYDKIREEFISIITKSSNTLFNNLL</sequence>
<dbReference type="AlphaFoldDB" id="A0A0E2E6W0"/>
<name>A0A0E2E6W0_TREDN</name>